<accession>A0A7Y2Q2C2</accession>
<dbReference type="EMBL" id="JABEMB010000039">
    <property type="protein sequence ID" value="NNH05277.1"/>
    <property type="molecule type" value="Genomic_DNA"/>
</dbReference>
<protein>
    <submittedName>
        <fullName evidence="2">Uncharacterized protein</fullName>
    </submittedName>
</protein>
<gene>
    <name evidence="2" type="ORF">HLA99_15635</name>
</gene>
<keyword evidence="3" id="KW-1185">Reference proteome</keyword>
<name>A0A7Y2Q2C2_9MICO</name>
<evidence type="ECO:0000256" key="1">
    <source>
        <dbReference type="SAM" id="MobiDB-lite"/>
    </source>
</evidence>
<evidence type="ECO:0000313" key="2">
    <source>
        <dbReference type="EMBL" id="NNH05277.1"/>
    </source>
</evidence>
<reference evidence="2 3" key="1">
    <citation type="submission" date="2020-05" db="EMBL/GenBank/DDBJ databases">
        <title>MicrobeNet Type strains.</title>
        <authorList>
            <person name="Nicholson A.C."/>
        </authorList>
    </citation>
    <scope>NUCLEOTIDE SEQUENCE [LARGE SCALE GENOMIC DNA]</scope>
    <source>
        <strain evidence="2 3">JCM 14282</strain>
    </source>
</reference>
<feature type="region of interest" description="Disordered" evidence="1">
    <location>
        <begin position="1"/>
        <end position="95"/>
    </location>
</feature>
<evidence type="ECO:0000313" key="3">
    <source>
        <dbReference type="Proteomes" id="UP000543598"/>
    </source>
</evidence>
<dbReference type="Proteomes" id="UP000543598">
    <property type="component" value="Unassembled WGS sequence"/>
</dbReference>
<dbReference type="RefSeq" id="WP_167034296.1">
    <property type="nucleotide sequence ID" value="NZ_BAAANA010000002.1"/>
</dbReference>
<comment type="caution">
    <text evidence="2">The sequence shown here is derived from an EMBL/GenBank/DDBJ whole genome shotgun (WGS) entry which is preliminary data.</text>
</comment>
<dbReference type="AlphaFoldDB" id="A0A7Y2Q2C2"/>
<sequence>MENDRTLPEGVIDATPPGGWEGIDDTETRERDAAASVEAPGPAPAAPEPTHTATGIGVLDTDADAGSGARAADETEPPASTADGSGPIMDQHSASDVDKIAGIVVQTRADVGTEPVERIAEVLGQRLRDAGLDLDDGEIADLARQVATGDA</sequence>
<organism evidence="2 3">
    <name type="scientific">Microbacterium ulmi</name>
    <dbReference type="NCBI Taxonomy" id="179095"/>
    <lineage>
        <taxon>Bacteria</taxon>
        <taxon>Bacillati</taxon>
        <taxon>Actinomycetota</taxon>
        <taxon>Actinomycetes</taxon>
        <taxon>Micrococcales</taxon>
        <taxon>Microbacteriaceae</taxon>
        <taxon>Microbacterium</taxon>
    </lineage>
</organism>
<proteinExistence type="predicted"/>